<proteinExistence type="predicted"/>
<dbReference type="PANTHER" id="PTHR21178:SF8">
    <property type="entry name" value="CILIA- AND FLAGELLA-ASSOCIATED PROTEIN 61"/>
    <property type="match status" value="1"/>
</dbReference>
<evidence type="ECO:0000313" key="1">
    <source>
        <dbReference type="EMBL" id="KAA6387476.1"/>
    </source>
</evidence>
<dbReference type="EMBL" id="SNRW01004362">
    <property type="protein sequence ID" value="KAA6387476.1"/>
    <property type="molecule type" value="Genomic_DNA"/>
</dbReference>
<evidence type="ECO:0000313" key="2">
    <source>
        <dbReference type="Proteomes" id="UP000324800"/>
    </source>
</evidence>
<dbReference type="AlphaFoldDB" id="A0A5J4VZ09"/>
<organism evidence="1 2">
    <name type="scientific">Streblomastix strix</name>
    <dbReference type="NCBI Taxonomy" id="222440"/>
    <lineage>
        <taxon>Eukaryota</taxon>
        <taxon>Metamonada</taxon>
        <taxon>Preaxostyla</taxon>
        <taxon>Oxymonadida</taxon>
        <taxon>Streblomastigidae</taxon>
        <taxon>Streblomastix</taxon>
    </lineage>
</organism>
<sequence length="345" mass="38760">MLRRCNALDRQIVTNGRIIVIKSSGTGISELERLTFTKSCFFSSLTLVKPQRLPCLESTIIPPPAFQHQHFVKPYPNGMSIMGVTKQIKLKQIQKDQPGAELEEDFEESQYGSCADSDVPPTIARAVGIPGTQEIVPIPPLWSVKVDPQREKDIQIELLDNEKKLKDYSKLKQQKSSKLSNFFYKSINKQGRTNSTTNTTSAPIGSLITNQPDLGLLRCIEEVPGVVLNIDREKREIILEDGSLVPFDMLIIAAGLQDYTIKRLSQSIAKNNFHVDVADRAITMNDEADAIRLQRPPADPDAISLNHERRIKAFECGIKGKYKVGDDEILKLCIFKRRFGNIRSI</sequence>
<reference evidence="1 2" key="1">
    <citation type="submission" date="2019-03" db="EMBL/GenBank/DDBJ databases">
        <title>Single cell metagenomics reveals metabolic interactions within the superorganism composed of flagellate Streblomastix strix and complex community of Bacteroidetes bacteria on its surface.</title>
        <authorList>
            <person name="Treitli S.C."/>
            <person name="Kolisko M."/>
            <person name="Husnik F."/>
            <person name="Keeling P."/>
            <person name="Hampl V."/>
        </authorList>
    </citation>
    <scope>NUCLEOTIDE SEQUENCE [LARGE SCALE GENOMIC DNA]</scope>
    <source>
        <strain evidence="1">ST1C</strain>
    </source>
</reference>
<accession>A0A5J4VZ09</accession>
<dbReference type="InterPro" id="IPR038884">
    <property type="entry name" value="CFAP61"/>
</dbReference>
<evidence type="ECO:0008006" key="3">
    <source>
        <dbReference type="Google" id="ProtNLM"/>
    </source>
</evidence>
<dbReference type="PANTHER" id="PTHR21178">
    <property type="entry name" value="CILIA- AND FLAGELLA-ASSOCIATED PROTEIN 61"/>
    <property type="match status" value="1"/>
</dbReference>
<dbReference type="Proteomes" id="UP000324800">
    <property type="component" value="Unassembled WGS sequence"/>
</dbReference>
<gene>
    <name evidence="1" type="ORF">EZS28_016998</name>
</gene>
<comment type="caution">
    <text evidence="1">The sequence shown here is derived from an EMBL/GenBank/DDBJ whole genome shotgun (WGS) entry which is preliminary data.</text>
</comment>
<protein>
    <recommendedName>
        <fullName evidence="3">FAD/NAD(P)-binding domain-containing protein</fullName>
    </recommendedName>
</protein>
<name>A0A5J4VZ09_9EUKA</name>